<comment type="caution">
    <text evidence="7">The sequence shown here is derived from an EMBL/GenBank/DDBJ whole genome shotgun (WGS) entry which is preliminary data.</text>
</comment>
<evidence type="ECO:0000256" key="2">
    <source>
        <dbReference type="ARBA" id="ARBA00004924"/>
    </source>
</evidence>
<protein>
    <recommendedName>
        <fullName evidence="9">Enoyl-CoA hydratase</fullName>
    </recommendedName>
</protein>
<reference evidence="7 8" key="1">
    <citation type="submission" date="2019-06" db="EMBL/GenBank/DDBJ databases">
        <title>Draft genome sequence of the filamentous fungus Phialemoniopsis curvata isolated from diesel fuel.</title>
        <authorList>
            <person name="Varaljay V.A."/>
            <person name="Lyon W.J."/>
            <person name="Crouch A.L."/>
            <person name="Drake C.E."/>
            <person name="Hollomon J.M."/>
            <person name="Nadeau L.J."/>
            <person name="Nunn H.S."/>
            <person name="Stevenson B.S."/>
            <person name="Bojanowski C.L."/>
            <person name="Crookes-Goodson W.J."/>
        </authorList>
    </citation>
    <scope>NUCLEOTIDE SEQUENCE [LARGE SCALE GENOMIC DNA]</scope>
    <source>
        <strain evidence="7 8">D216</strain>
    </source>
</reference>
<accession>A0A507AYB1</accession>
<dbReference type="STRING" id="1093900.A0A507AYB1"/>
<evidence type="ECO:0000256" key="1">
    <source>
        <dbReference type="ARBA" id="ARBA00004275"/>
    </source>
</evidence>
<evidence type="ECO:0000256" key="4">
    <source>
        <dbReference type="ARBA" id="ARBA00023140"/>
    </source>
</evidence>
<dbReference type="RefSeq" id="XP_030993467.1">
    <property type="nucleotide sequence ID" value="XM_031142243.1"/>
</dbReference>
<dbReference type="InParanoid" id="A0A507AYB1"/>
<keyword evidence="8" id="KW-1185">Reference proteome</keyword>
<evidence type="ECO:0000313" key="7">
    <source>
        <dbReference type="EMBL" id="TPX11756.1"/>
    </source>
</evidence>
<comment type="subcellular location">
    <subcellularLocation>
        <location evidence="1">Peroxisome</location>
    </subcellularLocation>
</comment>
<dbReference type="InterPro" id="IPR001753">
    <property type="entry name" value="Enoyl-CoA_hydra/iso"/>
</dbReference>
<dbReference type="Pfam" id="PF00378">
    <property type="entry name" value="ECH_1"/>
    <property type="match status" value="1"/>
</dbReference>
<dbReference type="GO" id="GO:0005739">
    <property type="term" value="C:mitochondrion"/>
    <property type="evidence" value="ECO:0007669"/>
    <property type="project" value="TreeGrafter"/>
</dbReference>
<gene>
    <name evidence="7" type="ORF">E0L32_007493</name>
</gene>
<keyword evidence="4" id="KW-0576">Peroxisome</keyword>
<dbReference type="GeneID" id="41974940"/>
<dbReference type="AlphaFoldDB" id="A0A507AYB1"/>
<dbReference type="GO" id="GO:0016853">
    <property type="term" value="F:isomerase activity"/>
    <property type="evidence" value="ECO:0007669"/>
    <property type="project" value="UniProtKB-KW"/>
</dbReference>
<comment type="pathway">
    <text evidence="2">Siderophore biosynthesis.</text>
</comment>
<keyword evidence="6" id="KW-0456">Lyase</keyword>
<dbReference type="FunFam" id="3.90.226.10:FF:000074">
    <property type="entry name" value="Enoyl-CoA hydratase (AFU_orthologue AFUA_2G10650)"/>
    <property type="match status" value="1"/>
</dbReference>
<sequence length="289" mass="30879">MSPLPKSLELPPPEVPNAIISFPSPHILLVTLNRPKQLNSIPPAGHIALDALFRWYDEEPSLRCAILTGAGRAFCAGADLKDWNERNNAQGGESQQQKAAQRKSQLWMSSGFGGLSNRAGKKPFICAVNGLCLGGGMEIAINADLVVASADAKFGLPEVTIGVVALAGALPRIIRSVGKQRASEMVLLGKHFSADEMLSWGLVNEVVPRGGDVVAAAVKMAERVAGNSPDSIITSREGMRLGWEGVNPEVGTDILESGLYGRMNGAENMKEGVLSFVERRKPSWKDSKL</sequence>
<dbReference type="EMBL" id="SKBQ01000046">
    <property type="protein sequence ID" value="TPX11756.1"/>
    <property type="molecule type" value="Genomic_DNA"/>
</dbReference>
<keyword evidence="5" id="KW-0413">Isomerase</keyword>
<dbReference type="GO" id="GO:0006635">
    <property type="term" value="P:fatty acid beta-oxidation"/>
    <property type="evidence" value="ECO:0007669"/>
    <property type="project" value="TreeGrafter"/>
</dbReference>
<evidence type="ECO:0000313" key="8">
    <source>
        <dbReference type="Proteomes" id="UP000319257"/>
    </source>
</evidence>
<evidence type="ECO:0008006" key="9">
    <source>
        <dbReference type="Google" id="ProtNLM"/>
    </source>
</evidence>
<dbReference type="Gene3D" id="3.90.226.10">
    <property type="entry name" value="2-enoyl-CoA Hydratase, Chain A, domain 1"/>
    <property type="match status" value="1"/>
</dbReference>
<proteinExistence type="inferred from homology"/>
<organism evidence="7 8">
    <name type="scientific">Thyridium curvatum</name>
    <dbReference type="NCBI Taxonomy" id="1093900"/>
    <lineage>
        <taxon>Eukaryota</taxon>
        <taxon>Fungi</taxon>
        <taxon>Dikarya</taxon>
        <taxon>Ascomycota</taxon>
        <taxon>Pezizomycotina</taxon>
        <taxon>Sordariomycetes</taxon>
        <taxon>Sordariomycetidae</taxon>
        <taxon>Thyridiales</taxon>
        <taxon>Thyridiaceae</taxon>
        <taxon>Thyridium</taxon>
    </lineage>
</organism>
<dbReference type="GO" id="GO:0005777">
    <property type="term" value="C:peroxisome"/>
    <property type="evidence" value="ECO:0007669"/>
    <property type="project" value="UniProtKB-SubCell"/>
</dbReference>
<evidence type="ECO:0000256" key="3">
    <source>
        <dbReference type="ARBA" id="ARBA00005254"/>
    </source>
</evidence>
<comment type="similarity">
    <text evidence="3">Belongs to the enoyl-CoA hydratase/isomerase family.</text>
</comment>
<dbReference type="OrthoDB" id="2139957at2759"/>
<dbReference type="GO" id="GO:0016829">
    <property type="term" value="F:lyase activity"/>
    <property type="evidence" value="ECO:0007669"/>
    <property type="project" value="UniProtKB-KW"/>
</dbReference>
<dbReference type="SUPFAM" id="SSF52096">
    <property type="entry name" value="ClpP/crotonase"/>
    <property type="match status" value="1"/>
</dbReference>
<evidence type="ECO:0000256" key="6">
    <source>
        <dbReference type="ARBA" id="ARBA00023239"/>
    </source>
</evidence>
<dbReference type="PANTHER" id="PTHR11941">
    <property type="entry name" value="ENOYL-COA HYDRATASE-RELATED"/>
    <property type="match status" value="1"/>
</dbReference>
<dbReference type="PANTHER" id="PTHR11941:SF158">
    <property type="entry name" value="ENOYL-COA HYDRATASE (AFU_ORTHOLOGUE AFUA_2G10650)"/>
    <property type="match status" value="1"/>
</dbReference>
<dbReference type="CDD" id="cd06558">
    <property type="entry name" value="crotonase-like"/>
    <property type="match status" value="1"/>
</dbReference>
<name>A0A507AYB1_9PEZI</name>
<dbReference type="InterPro" id="IPR029045">
    <property type="entry name" value="ClpP/crotonase-like_dom_sf"/>
</dbReference>
<evidence type="ECO:0000256" key="5">
    <source>
        <dbReference type="ARBA" id="ARBA00023235"/>
    </source>
</evidence>
<dbReference type="Proteomes" id="UP000319257">
    <property type="component" value="Unassembled WGS sequence"/>
</dbReference>
<dbReference type="FunCoup" id="A0A507AYB1">
    <property type="interactions" value="220"/>
</dbReference>